<reference evidence="5" key="1">
    <citation type="submission" date="2016-10" db="EMBL/GenBank/DDBJ databases">
        <authorList>
            <person name="Varghese N."/>
            <person name="Submissions S."/>
        </authorList>
    </citation>
    <scope>NUCLEOTIDE SEQUENCE [LARGE SCALE GENOMIC DNA]</scope>
    <source>
        <strain evidence="5">DSM 21743</strain>
    </source>
</reference>
<proteinExistence type="predicted"/>
<feature type="compositionally biased region" description="Acidic residues" evidence="1">
    <location>
        <begin position="193"/>
        <end position="209"/>
    </location>
</feature>
<evidence type="ECO:0000256" key="2">
    <source>
        <dbReference type="SAM" id="Phobius"/>
    </source>
</evidence>
<keyword evidence="2" id="KW-1133">Transmembrane helix</keyword>
<feature type="compositionally biased region" description="Low complexity" evidence="1">
    <location>
        <begin position="507"/>
        <end position="516"/>
    </location>
</feature>
<dbReference type="InterPro" id="IPR033435">
    <property type="entry name" value="DUF5129"/>
</dbReference>
<dbReference type="Pfam" id="PF17173">
    <property type="entry name" value="DUF5129"/>
    <property type="match status" value="1"/>
</dbReference>
<evidence type="ECO:0000259" key="3">
    <source>
        <dbReference type="Pfam" id="PF17173"/>
    </source>
</evidence>
<dbReference type="EMBL" id="LT629799">
    <property type="protein sequence ID" value="SDU86484.1"/>
    <property type="molecule type" value="Genomic_DNA"/>
</dbReference>
<dbReference type="AlphaFoldDB" id="A0A1H2M016"/>
<keyword evidence="2" id="KW-0472">Membrane</keyword>
<dbReference type="RefSeq" id="WP_091073621.1">
    <property type="nucleotide sequence ID" value="NZ_LT629799.1"/>
</dbReference>
<dbReference type="Proteomes" id="UP000198825">
    <property type="component" value="Chromosome I"/>
</dbReference>
<evidence type="ECO:0000313" key="5">
    <source>
        <dbReference type="Proteomes" id="UP000198825"/>
    </source>
</evidence>
<dbReference type="STRING" id="546874.SAMN04488544_1157"/>
<organism evidence="4 5">
    <name type="scientific">Microlunatus sagamiharensis</name>
    <dbReference type="NCBI Taxonomy" id="546874"/>
    <lineage>
        <taxon>Bacteria</taxon>
        <taxon>Bacillati</taxon>
        <taxon>Actinomycetota</taxon>
        <taxon>Actinomycetes</taxon>
        <taxon>Propionibacteriales</taxon>
        <taxon>Propionibacteriaceae</taxon>
        <taxon>Microlunatus</taxon>
    </lineage>
</organism>
<keyword evidence="5" id="KW-1185">Reference proteome</keyword>
<evidence type="ECO:0000256" key="1">
    <source>
        <dbReference type="SAM" id="MobiDB-lite"/>
    </source>
</evidence>
<dbReference type="Gene3D" id="3.10.310.50">
    <property type="match status" value="1"/>
</dbReference>
<protein>
    <recommendedName>
        <fullName evidence="3">DUF5129 domain-containing protein</fullName>
    </recommendedName>
</protein>
<feature type="region of interest" description="Disordered" evidence="1">
    <location>
        <begin position="507"/>
        <end position="528"/>
    </location>
</feature>
<feature type="transmembrane region" description="Helical" evidence="2">
    <location>
        <begin position="223"/>
        <end position="243"/>
    </location>
</feature>
<accession>A0A1H2M016</accession>
<name>A0A1H2M016_9ACTN</name>
<gene>
    <name evidence="4" type="ORF">SAMN04488544_1157</name>
</gene>
<feature type="domain" description="DUF5129" evidence="3">
    <location>
        <begin position="52"/>
        <end position="178"/>
    </location>
</feature>
<feature type="region of interest" description="Disordered" evidence="1">
    <location>
        <begin position="181"/>
        <end position="215"/>
    </location>
</feature>
<feature type="compositionally biased region" description="Gly residues" evidence="1">
    <location>
        <begin position="517"/>
        <end position="528"/>
    </location>
</feature>
<sequence length="528" mass="55216">MVMRHGVVRAGGATRAVRVVRAAGAVTAAVLVLVVPAGNALAAAPTTRASLVLDDGRILDDRQVVKDINALRNRTGVEVAVLTTEGDADVHKDTYDDDVLTYLQEHDDQIVLDGGGDGLRDGLILLAVSPGVRQVGVYAGDDVDLDADGVEEVVDAVRADARAGRWEEVAVGGARKALAVTAEASSSGSDEPGTSDDQDPYPTYPEEDPTSAGSGSSLLAGRVLGAITGLAALLGIPFAVAALRRRRRRRAELLAWTPEPAVVAAALRQWRDAIEQVQMTGYPDPPRDRSGRAAWTYDPDGSITALETLAASGPTLAQRVDPVEHARITALLAPRATLTAWVDDARFWAREDGWEQRWAAELDRLVDAPLAAFLGSVDDLESDRPSRRLARVRTEAEAFRSGAVSLDASVRASVVRPTAGVREAQALNTEIRRFAQEAALTVVRGMSDWSKHRLVAGSGGHDPSMAPYLLSSLIASSSDRRGASEGMAGVFGAGGFGTGFGTGGSDASTTFNDSSSSGGGMTGGSGGY</sequence>
<evidence type="ECO:0000313" key="4">
    <source>
        <dbReference type="EMBL" id="SDU86484.1"/>
    </source>
</evidence>
<keyword evidence="2" id="KW-0812">Transmembrane</keyword>